<feature type="region of interest" description="Disordered" evidence="4">
    <location>
        <begin position="1"/>
        <end position="21"/>
    </location>
</feature>
<organism evidence="6 7">
    <name type="scientific">Micromonospora fluostatini</name>
    <dbReference type="NCBI Taxonomy" id="1629071"/>
    <lineage>
        <taxon>Bacteria</taxon>
        <taxon>Bacillati</taxon>
        <taxon>Actinomycetota</taxon>
        <taxon>Actinomycetes</taxon>
        <taxon>Micromonosporales</taxon>
        <taxon>Micromonosporaceae</taxon>
        <taxon>Micromonospora</taxon>
    </lineage>
</organism>
<dbReference type="PANTHER" id="PTHR30146">
    <property type="entry name" value="LACI-RELATED TRANSCRIPTIONAL REPRESSOR"/>
    <property type="match status" value="1"/>
</dbReference>
<dbReference type="InterPro" id="IPR046335">
    <property type="entry name" value="LacI/GalR-like_sensor"/>
</dbReference>
<reference evidence="6 7" key="1">
    <citation type="submission" date="2019-02" db="EMBL/GenBank/DDBJ databases">
        <title>Draft genome sequences of novel Actinobacteria.</title>
        <authorList>
            <person name="Sahin N."/>
            <person name="Ay H."/>
            <person name="Saygin H."/>
        </authorList>
    </citation>
    <scope>NUCLEOTIDE SEQUENCE [LARGE SCALE GENOMIC DNA]</scope>
    <source>
        <strain evidence="6 7">JCM 30529</strain>
    </source>
</reference>
<dbReference type="PANTHER" id="PTHR30146:SF153">
    <property type="entry name" value="LACTOSE OPERON REPRESSOR"/>
    <property type="match status" value="1"/>
</dbReference>
<dbReference type="EMBL" id="SMKE01000125">
    <property type="protein sequence ID" value="TDC00101.1"/>
    <property type="molecule type" value="Genomic_DNA"/>
</dbReference>
<dbReference type="Pfam" id="PF00356">
    <property type="entry name" value="LacI"/>
    <property type="match status" value="1"/>
</dbReference>
<dbReference type="SUPFAM" id="SSF53822">
    <property type="entry name" value="Periplasmic binding protein-like I"/>
    <property type="match status" value="1"/>
</dbReference>
<dbReference type="PROSITE" id="PS50932">
    <property type="entry name" value="HTH_LACI_2"/>
    <property type="match status" value="1"/>
</dbReference>
<dbReference type="InterPro" id="IPR000843">
    <property type="entry name" value="HTH_LacI"/>
</dbReference>
<dbReference type="InterPro" id="IPR010982">
    <property type="entry name" value="Lambda_DNA-bd_dom_sf"/>
</dbReference>
<dbReference type="Gene3D" id="1.10.260.40">
    <property type="entry name" value="lambda repressor-like DNA-binding domains"/>
    <property type="match status" value="1"/>
</dbReference>
<sequence>MSIGSRTGRRARGEIERLPSGSLRVRVYAGIDPVSRRRRYLTETVPAGPRATEEAEAVRVRLLDAVGGTRPVPSRWPVDEQPGGPAAPKPTAGPATPPPVPTPPAGSAPPPGPLPPPGPVTALGPAPDPVEAPVRARRRRETTLTTIARLAEVSAPTVSKVLNGRLGVAAQTRARVEALLREHGYRRPETVAPSATLEVVFYGMQSNLAVALLHGVEQIAGAHRLAVGFTDARQQVSEGRYWARHLLARRPTGVIVVHLGFTPEQHALLGASGIPLVALDPTGEPPLHTVPSVASTNWSGAFEAARHLLDLGHQRIAVISGPTERLCAKARLDGARAALDAAGTGLDPRLVRTGAWFSFEDGLHLGQELLRLAEPPTAVLCGNDLQALGVYEAARLTGRRIPEELSVVGFDDLPGARWCGPAMTTVRQPLVEMGAMAARMVLALAANGSLSQPRIEMATTLVVRESTAPPATR</sequence>
<accession>A0ABY2DJA5</accession>
<dbReference type="InterPro" id="IPR028082">
    <property type="entry name" value="Peripla_BP_I"/>
</dbReference>
<feature type="domain" description="HTH lacI-type" evidence="5">
    <location>
        <begin position="142"/>
        <end position="196"/>
    </location>
</feature>
<proteinExistence type="predicted"/>
<name>A0ABY2DJA5_9ACTN</name>
<evidence type="ECO:0000313" key="7">
    <source>
        <dbReference type="Proteomes" id="UP000295626"/>
    </source>
</evidence>
<protein>
    <submittedName>
        <fullName evidence="6">LacI family transcriptional regulator</fullName>
    </submittedName>
</protein>
<feature type="compositionally biased region" description="Low complexity" evidence="4">
    <location>
        <begin position="82"/>
        <end position="94"/>
    </location>
</feature>
<dbReference type="Gene3D" id="3.40.50.2300">
    <property type="match status" value="2"/>
</dbReference>
<dbReference type="Pfam" id="PF13377">
    <property type="entry name" value="Peripla_BP_3"/>
    <property type="match status" value="1"/>
</dbReference>
<keyword evidence="1" id="KW-0805">Transcription regulation</keyword>
<feature type="compositionally biased region" description="Low complexity" evidence="4">
    <location>
        <begin position="120"/>
        <end position="133"/>
    </location>
</feature>
<keyword evidence="3" id="KW-0804">Transcription</keyword>
<dbReference type="Proteomes" id="UP000295626">
    <property type="component" value="Unassembled WGS sequence"/>
</dbReference>
<keyword evidence="7" id="KW-1185">Reference proteome</keyword>
<gene>
    <name evidence="6" type="ORF">E1091_05495</name>
</gene>
<comment type="caution">
    <text evidence="6">The sequence shown here is derived from an EMBL/GenBank/DDBJ whole genome shotgun (WGS) entry which is preliminary data.</text>
</comment>
<evidence type="ECO:0000256" key="2">
    <source>
        <dbReference type="ARBA" id="ARBA00023125"/>
    </source>
</evidence>
<evidence type="ECO:0000256" key="1">
    <source>
        <dbReference type="ARBA" id="ARBA00023015"/>
    </source>
</evidence>
<evidence type="ECO:0000256" key="4">
    <source>
        <dbReference type="SAM" id="MobiDB-lite"/>
    </source>
</evidence>
<dbReference type="CDD" id="cd01392">
    <property type="entry name" value="HTH_LacI"/>
    <property type="match status" value="1"/>
</dbReference>
<dbReference type="SUPFAM" id="SSF47413">
    <property type="entry name" value="lambda repressor-like DNA-binding domains"/>
    <property type="match status" value="1"/>
</dbReference>
<feature type="compositionally biased region" description="Pro residues" evidence="4">
    <location>
        <begin position="95"/>
        <end position="119"/>
    </location>
</feature>
<evidence type="ECO:0000259" key="5">
    <source>
        <dbReference type="PROSITE" id="PS50932"/>
    </source>
</evidence>
<feature type="region of interest" description="Disordered" evidence="4">
    <location>
        <begin position="68"/>
        <end position="138"/>
    </location>
</feature>
<evidence type="ECO:0000256" key="3">
    <source>
        <dbReference type="ARBA" id="ARBA00023163"/>
    </source>
</evidence>
<keyword evidence="2" id="KW-0238">DNA-binding</keyword>
<evidence type="ECO:0000313" key="6">
    <source>
        <dbReference type="EMBL" id="TDC00101.1"/>
    </source>
</evidence>
<dbReference type="SMART" id="SM00354">
    <property type="entry name" value="HTH_LACI"/>
    <property type="match status" value="1"/>
</dbReference>